<dbReference type="EMBL" id="GL832972">
    <property type="protein sequence ID" value="EGD75472.1"/>
    <property type="molecule type" value="Genomic_DNA"/>
</dbReference>
<evidence type="ECO:0000256" key="1">
    <source>
        <dbReference type="ARBA" id="ARBA00005525"/>
    </source>
</evidence>
<dbReference type="Proteomes" id="UP000007799">
    <property type="component" value="Unassembled WGS sequence"/>
</dbReference>
<evidence type="ECO:0000256" key="2">
    <source>
        <dbReference type="ARBA" id="ARBA00022857"/>
    </source>
</evidence>
<accession>F2UG44</accession>
<dbReference type="KEGG" id="sre:PTSG_06546"/>
<dbReference type="HAMAP" id="MF_01925">
    <property type="entry name" value="P5C_reductase"/>
    <property type="match status" value="1"/>
</dbReference>
<dbReference type="PANTHER" id="PTHR11645">
    <property type="entry name" value="PYRROLINE-5-CARBOXYLATE REDUCTASE"/>
    <property type="match status" value="1"/>
</dbReference>
<sequence>MMFSIASACKSSAQRRAACLLVDGITASARACVRAQTSATARMPTACRHTSAAAAMVAPTALRRMHTAAALGQQSQPAVEEPHVQPSQDRQQQQQQQQQEQKAQPAKPSNKAGPPSLALKGKKMVFLGSGKMAEAMMGGMLNSGAVEATQVTACDPNATRRTFLSDRFHISATANNADAAKGADILILAVKPQTMASVFDGIRDTISKECLVVSIAAGFTIGQIREGLGVERVVRAMPNTPALINQSITSWTFTPEVTTEQRRQAKEFLSTFGEEVLLSDERMLDMATALSGSGPAMCQLMFEAMIDAGVHMGFPRDTSRKLTLHTVRGSVNLALASGEHPSVLKNDITSPGGTTAAALYELERGGMRTVISDAVWAAYRRSRELGGLDSRVGPGRSHVTPHLQLPRELVDNLQQATEAISAVTEEIAHKQSD</sequence>
<evidence type="ECO:0000313" key="9">
    <source>
        <dbReference type="Proteomes" id="UP000007799"/>
    </source>
</evidence>
<comment type="catalytic activity">
    <reaction evidence="4">
        <text>L-proline + NADP(+) = (S)-1-pyrroline-5-carboxylate + NADPH + 2 H(+)</text>
        <dbReference type="Rhea" id="RHEA:14109"/>
        <dbReference type="ChEBI" id="CHEBI:15378"/>
        <dbReference type="ChEBI" id="CHEBI:17388"/>
        <dbReference type="ChEBI" id="CHEBI:57783"/>
        <dbReference type="ChEBI" id="CHEBI:58349"/>
        <dbReference type="ChEBI" id="CHEBI:60039"/>
        <dbReference type="EC" id="1.5.1.2"/>
    </reaction>
</comment>
<dbReference type="SUPFAM" id="SSF48179">
    <property type="entry name" value="6-phosphogluconate dehydrogenase C-terminal domain-like"/>
    <property type="match status" value="1"/>
</dbReference>
<dbReference type="PROSITE" id="PS00521">
    <property type="entry name" value="P5CR"/>
    <property type="match status" value="1"/>
</dbReference>
<dbReference type="InterPro" id="IPR028939">
    <property type="entry name" value="P5C_Rdtase_cat_N"/>
</dbReference>
<dbReference type="InterPro" id="IPR029036">
    <property type="entry name" value="P5CR_dimer"/>
</dbReference>
<keyword evidence="4" id="KW-0641">Proline biosynthesis</keyword>
<dbReference type="Gene3D" id="3.40.50.720">
    <property type="entry name" value="NAD(P)-binding Rossmann-like Domain"/>
    <property type="match status" value="1"/>
</dbReference>
<evidence type="ECO:0000256" key="3">
    <source>
        <dbReference type="ARBA" id="ARBA00023002"/>
    </source>
</evidence>
<protein>
    <recommendedName>
        <fullName evidence="4">Pyrroline-5-carboxylate reductase</fullName>
        <ecNumber evidence="4">1.5.1.2</ecNumber>
    </recommendedName>
</protein>
<dbReference type="STRING" id="946362.F2UG44"/>
<feature type="domain" description="Pyrroline-5-carboxylate reductase dimerisation" evidence="7">
    <location>
        <begin position="281"/>
        <end position="385"/>
    </location>
</feature>
<dbReference type="EC" id="1.5.1.2" evidence="4"/>
<dbReference type="Pfam" id="PF03807">
    <property type="entry name" value="F420_oxidored"/>
    <property type="match status" value="1"/>
</dbReference>
<dbReference type="GeneID" id="16072489"/>
<organism evidence="9">
    <name type="scientific">Salpingoeca rosetta (strain ATCC 50818 / BSB-021)</name>
    <dbReference type="NCBI Taxonomy" id="946362"/>
    <lineage>
        <taxon>Eukaryota</taxon>
        <taxon>Choanoflagellata</taxon>
        <taxon>Craspedida</taxon>
        <taxon>Salpingoecidae</taxon>
        <taxon>Salpingoeca</taxon>
    </lineage>
</organism>
<dbReference type="NCBIfam" id="TIGR00112">
    <property type="entry name" value="proC"/>
    <property type="match status" value="1"/>
</dbReference>
<keyword evidence="9" id="KW-1185">Reference proteome</keyword>
<keyword evidence="3 4" id="KW-0560">Oxidoreductase</keyword>
<evidence type="ECO:0000259" key="7">
    <source>
        <dbReference type="Pfam" id="PF14748"/>
    </source>
</evidence>
<dbReference type="InterPro" id="IPR000304">
    <property type="entry name" value="Pyrroline-COOH_reductase"/>
</dbReference>
<dbReference type="SUPFAM" id="SSF51735">
    <property type="entry name" value="NAD(P)-binding Rossmann-fold domains"/>
    <property type="match status" value="1"/>
</dbReference>
<evidence type="ECO:0000259" key="6">
    <source>
        <dbReference type="Pfam" id="PF03807"/>
    </source>
</evidence>
<dbReference type="RefSeq" id="XP_004991929.1">
    <property type="nucleotide sequence ID" value="XM_004991872.1"/>
</dbReference>
<keyword evidence="2 4" id="KW-0521">NADP</keyword>
<dbReference type="OrthoDB" id="10263291at2759"/>
<feature type="domain" description="Pyrroline-5-carboxylate reductase catalytic N-terminal" evidence="6">
    <location>
        <begin position="124"/>
        <end position="218"/>
    </location>
</feature>
<dbReference type="AlphaFoldDB" id="F2UG44"/>
<dbReference type="eggNOG" id="KOG3124">
    <property type="taxonomic scope" value="Eukaryota"/>
</dbReference>
<reference evidence="8" key="1">
    <citation type="submission" date="2009-08" db="EMBL/GenBank/DDBJ databases">
        <title>Annotation of Salpingoeca rosetta.</title>
        <authorList>
            <consortium name="The Broad Institute Genome Sequencing Platform"/>
            <person name="Russ C."/>
            <person name="Cuomo C."/>
            <person name="Burger G."/>
            <person name="Gray M.W."/>
            <person name="Holland P.W.H."/>
            <person name="King N."/>
            <person name="Lang F.B.F."/>
            <person name="Roger A.J."/>
            <person name="Ruiz-Trillo I."/>
            <person name="Young S.K."/>
            <person name="Zeng Q."/>
            <person name="Gargeya S."/>
            <person name="Alvarado L."/>
            <person name="Berlin A."/>
            <person name="Chapman S.B."/>
            <person name="Chen Z."/>
            <person name="Freedman E."/>
            <person name="Gellesch M."/>
            <person name="Goldberg J."/>
            <person name="Griggs A."/>
            <person name="Gujja S."/>
            <person name="Heilman E."/>
            <person name="Heiman D."/>
            <person name="Howarth C."/>
            <person name="Mehta T."/>
            <person name="Neiman D."/>
            <person name="Pearson M."/>
            <person name="Roberts A."/>
            <person name="Saif S."/>
            <person name="Shea T."/>
            <person name="Shenoy N."/>
            <person name="Sisk P."/>
            <person name="Stolte C."/>
            <person name="Sykes S."/>
            <person name="White J."/>
            <person name="Yandava C."/>
            <person name="Haas B."/>
            <person name="Nusbaum C."/>
            <person name="Birren B."/>
        </authorList>
    </citation>
    <scope>NUCLEOTIDE SEQUENCE [LARGE SCALE GENOMIC DNA]</scope>
    <source>
        <strain evidence="8">ATCC 50818</strain>
    </source>
</reference>
<dbReference type="Gene3D" id="1.10.3730.10">
    <property type="entry name" value="ProC C-terminal domain-like"/>
    <property type="match status" value="1"/>
</dbReference>
<comment type="pathway">
    <text evidence="4">Amino-acid biosynthesis; L-proline biosynthesis; L-proline from L-glutamate 5-semialdehyde: step 1/1.</text>
</comment>
<dbReference type="GO" id="GO:0004735">
    <property type="term" value="F:pyrroline-5-carboxylate reductase activity"/>
    <property type="evidence" value="ECO:0007669"/>
    <property type="project" value="UniProtKB-EC"/>
</dbReference>
<feature type="region of interest" description="Disordered" evidence="5">
    <location>
        <begin position="68"/>
        <end position="118"/>
    </location>
</feature>
<dbReference type="PANTHER" id="PTHR11645:SF66">
    <property type="entry name" value="PYRROLINE-5-CARBOXYLATE REDUCTASE"/>
    <property type="match status" value="1"/>
</dbReference>
<dbReference type="InterPro" id="IPR036291">
    <property type="entry name" value="NAD(P)-bd_dom_sf"/>
</dbReference>
<dbReference type="Pfam" id="PF14748">
    <property type="entry name" value="P5CR_dimer"/>
    <property type="match status" value="1"/>
</dbReference>
<name>F2UG44_SALR5</name>
<proteinExistence type="inferred from homology"/>
<evidence type="ECO:0000256" key="5">
    <source>
        <dbReference type="SAM" id="MobiDB-lite"/>
    </source>
</evidence>
<dbReference type="InParanoid" id="F2UG44"/>
<gene>
    <name evidence="8" type="ORF">PTSG_06546</name>
</gene>
<comment type="similarity">
    <text evidence="1 4">Belongs to the pyrroline-5-carboxylate reductase family.</text>
</comment>
<dbReference type="InterPro" id="IPR053790">
    <property type="entry name" value="P5CR-like_CS"/>
</dbReference>
<feature type="compositionally biased region" description="Low complexity" evidence="5">
    <location>
        <begin position="85"/>
        <end position="104"/>
    </location>
</feature>
<evidence type="ECO:0000256" key="4">
    <source>
        <dbReference type="RuleBase" id="RU003903"/>
    </source>
</evidence>
<dbReference type="GO" id="GO:0055129">
    <property type="term" value="P:L-proline biosynthetic process"/>
    <property type="evidence" value="ECO:0007669"/>
    <property type="project" value="UniProtKB-UniPathway"/>
</dbReference>
<dbReference type="UniPathway" id="UPA00098">
    <property type="reaction ID" value="UER00361"/>
</dbReference>
<dbReference type="InterPro" id="IPR008927">
    <property type="entry name" value="6-PGluconate_DH-like_C_sf"/>
</dbReference>
<dbReference type="FunFam" id="1.10.3730.10:FF:000001">
    <property type="entry name" value="Pyrroline-5-carboxylate reductase"/>
    <property type="match status" value="1"/>
</dbReference>
<evidence type="ECO:0000313" key="8">
    <source>
        <dbReference type="EMBL" id="EGD75472.1"/>
    </source>
</evidence>
<keyword evidence="4" id="KW-0028">Amino-acid biosynthesis</keyword>
<dbReference type="OMA" id="NATHINQ"/>